<dbReference type="PANTHER" id="PTHR43132">
    <property type="entry name" value="ARSENICAL RESISTANCE OPERON REPRESSOR ARSR-RELATED"/>
    <property type="match status" value="1"/>
</dbReference>
<evidence type="ECO:0000256" key="4">
    <source>
        <dbReference type="SAM" id="MobiDB-lite"/>
    </source>
</evidence>
<evidence type="ECO:0000256" key="3">
    <source>
        <dbReference type="ARBA" id="ARBA00023163"/>
    </source>
</evidence>
<dbReference type="InterPro" id="IPR036390">
    <property type="entry name" value="WH_DNA-bd_sf"/>
</dbReference>
<evidence type="ECO:0000256" key="2">
    <source>
        <dbReference type="ARBA" id="ARBA00023125"/>
    </source>
</evidence>
<accession>A0AAU8ELP2</accession>
<sequence>MGDMPHGVIHTEVKADLFKSMGHPARILVLEMLVSGPVTVSNLRDCTGLEASNLSQHLGILRRQRLIVPSRKDGRLFYELTSPEVRDVLEAAHGLLGTILNGGGMRQQNGGSDSSPGTAPASALTPAAQAAG</sequence>
<dbReference type="GO" id="GO:0003700">
    <property type="term" value="F:DNA-binding transcription factor activity"/>
    <property type="evidence" value="ECO:0007669"/>
    <property type="project" value="InterPro"/>
</dbReference>
<dbReference type="GO" id="GO:0003677">
    <property type="term" value="F:DNA binding"/>
    <property type="evidence" value="ECO:0007669"/>
    <property type="project" value="UniProtKB-KW"/>
</dbReference>
<dbReference type="PANTHER" id="PTHR43132:SF2">
    <property type="entry name" value="ARSENICAL RESISTANCE OPERON REPRESSOR ARSR-RELATED"/>
    <property type="match status" value="1"/>
</dbReference>
<dbReference type="SUPFAM" id="SSF46785">
    <property type="entry name" value="Winged helix' DNA-binding domain"/>
    <property type="match status" value="1"/>
</dbReference>
<evidence type="ECO:0000259" key="5">
    <source>
        <dbReference type="PROSITE" id="PS50987"/>
    </source>
</evidence>
<dbReference type="InterPro" id="IPR000835">
    <property type="entry name" value="HTH_MarR-typ"/>
</dbReference>
<feature type="compositionally biased region" description="Low complexity" evidence="4">
    <location>
        <begin position="114"/>
        <end position="132"/>
    </location>
</feature>
<dbReference type="EMBL" id="CP159279">
    <property type="protein sequence ID" value="XCH10561.1"/>
    <property type="molecule type" value="Genomic_DNA"/>
</dbReference>
<dbReference type="RefSeq" id="WP_353711121.1">
    <property type="nucleotide sequence ID" value="NZ_CP159279.1"/>
</dbReference>
<protein>
    <submittedName>
        <fullName evidence="6">Metalloregulator ArsR/SmtB family transcription factor</fullName>
    </submittedName>
</protein>
<organism evidence="6">
    <name type="scientific">Arthrobacter sp. K5</name>
    <dbReference type="NCBI Taxonomy" id="2839623"/>
    <lineage>
        <taxon>Bacteria</taxon>
        <taxon>Bacillati</taxon>
        <taxon>Actinomycetota</taxon>
        <taxon>Actinomycetes</taxon>
        <taxon>Micrococcales</taxon>
        <taxon>Micrococcaceae</taxon>
        <taxon>Arthrobacter</taxon>
    </lineage>
</organism>
<keyword evidence="2" id="KW-0238">DNA-binding</keyword>
<dbReference type="AlphaFoldDB" id="A0AAU8ELP2"/>
<name>A0AAU8ELP2_9MICC</name>
<dbReference type="PROSITE" id="PS50987">
    <property type="entry name" value="HTH_ARSR_2"/>
    <property type="match status" value="1"/>
</dbReference>
<dbReference type="InterPro" id="IPR011991">
    <property type="entry name" value="ArsR-like_HTH"/>
</dbReference>
<keyword evidence="3" id="KW-0804">Transcription</keyword>
<feature type="domain" description="HTH arsR-type" evidence="5">
    <location>
        <begin position="6"/>
        <end position="100"/>
    </location>
</feature>
<dbReference type="InterPro" id="IPR051011">
    <property type="entry name" value="Metal_resp_trans_reg"/>
</dbReference>
<dbReference type="InterPro" id="IPR036388">
    <property type="entry name" value="WH-like_DNA-bd_sf"/>
</dbReference>
<feature type="region of interest" description="Disordered" evidence="4">
    <location>
        <begin position="102"/>
        <end position="132"/>
    </location>
</feature>
<evidence type="ECO:0000256" key="1">
    <source>
        <dbReference type="ARBA" id="ARBA00023015"/>
    </source>
</evidence>
<dbReference type="Pfam" id="PF12802">
    <property type="entry name" value="MarR_2"/>
    <property type="match status" value="1"/>
</dbReference>
<reference evidence="6" key="1">
    <citation type="submission" date="2024-06" db="EMBL/GenBank/DDBJ databases">
        <title>Biodegradation of dimethachlon by Arthrobacter sp. K5: mechanistic insights and ecological implications.</title>
        <authorList>
            <person name="Hu S."/>
            <person name="Lu P."/>
        </authorList>
    </citation>
    <scope>NUCLEOTIDE SEQUENCE</scope>
    <source>
        <strain evidence="6">K5</strain>
    </source>
</reference>
<evidence type="ECO:0000313" key="6">
    <source>
        <dbReference type="EMBL" id="XCH10561.1"/>
    </source>
</evidence>
<dbReference type="CDD" id="cd00090">
    <property type="entry name" value="HTH_ARSR"/>
    <property type="match status" value="1"/>
</dbReference>
<proteinExistence type="predicted"/>
<dbReference type="InterPro" id="IPR001845">
    <property type="entry name" value="HTH_ArsR_DNA-bd_dom"/>
</dbReference>
<gene>
    <name evidence="6" type="ORF">ABRP34_17270</name>
</gene>
<dbReference type="Gene3D" id="1.10.10.10">
    <property type="entry name" value="Winged helix-like DNA-binding domain superfamily/Winged helix DNA-binding domain"/>
    <property type="match status" value="1"/>
</dbReference>
<keyword evidence="1" id="KW-0805">Transcription regulation</keyword>
<dbReference type="NCBIfam" id="NF033788">
    <property type="entry name" value="HTH_metalloreg"/>
    <property type="match status" value="1"/>
</dbReference>
<dbReference type="SMART" id="SM00418">
    <property type="entry name" value="HTH_ARSR"/>
    <property type="match status" value="1"/>
</dbReference>